<dbReference type="HOGENOM" id="CLU_055016_0_0_1"/>
<feature type="transmembrane region" description="Helical" evidence="7">
    <location>
        <begin position="131"/>
        <end position="157"/>
    </location>
</feature>
<dbReference type="STRING" id="1288291.A0A059F0S4"/>
<dbReference type="OrthoDB" id="8062037at2759"/>
<gene>
    <name evidence="9" type="ORF">H312_02058</name>
</gene>
<evidence type="ECO:0000256" key="5">
    <source>
        <dbReference type="ARBA" id="ARBA00023136"/>
    </source>
</evidence>
<keyword evidence="2 7" id="KW-0812">Transmembrane</keyword>
<dbReference type="EMBL" id="KK365175">
    <property type="protein sequence ID" value="KCZ80546.1"/>
    <property type="molecule type" value="Genomic_DNA"/>
</dbReference>
<comment type="subcellular location">
    <subcellularLocation>
        <location evidence="1">Membrane</location>
        <topology evidence="1">Multi-pass membrane protein</topology>
    </subcellularLocation>
</comment>
<keyword evidence="5 7" id="KW-0472">Membrane</keyword>
<dbReference type="GO" id="GO:0008270">
    <property type="term" value="F:zinc ion binding"/>
    <property type="evidence" value="ECO:0007669"/>
    <property type="project" value="UniProtKB-KW"/>
</dbReference>
<name>A0A059F0S4_9MICR</name>
<evidence type="ECO:0000256" key="1">
    <source>
        <dbReference type="ARBA" id="ARBA00004141"/>
    </source>
</evidence>
<dbReference type="Pfam" id="PF13639">
    <property type="entry name" value="zf-RING_2"/>
    <property type="match status" value="1"/>
</dbReference>
<keyword evidence="3" id="KW-0479">Metal-binding</keyword>
<keyword evidence="6" id="KW-0862">Zinc</keyword>
<sequence>MTEIDHPLKNSDSELEVGIPANTTKRKIIAMERHVTIDMTQDIPVIRDTVIIEREPSQIHYVSFIFQLFLISIICQFIYFIWNKFHPKSCKIACLALLAIFPVFLSTFVIFFWGIYLLLVAMNCKNRFNLLNFLCTLFNFLYVIILVTQVFLLGAFIFNYSVYIPFLTFLISIYFAVLSREIVYYVKDQKFVITKLVEDNCALCNKALNKDKVMSLSCKCTFHVNCIKGWAKIGNKELCPFCNGKVVSPMMNKWDKQIEAFLSMLDYAKGGIYLMFMVVFYFRYSD</sequence>
<keyword evidence="4 7" id="KW-1133">Transmembrane helix</keyword>
<feature type="transmembrane region" description="Helical" evidence="7">
    <location>
        <begin position="163"/>
        <end position="186"/>
    </location>
</feature>
<evidence type="ECO:0000313" key="10">
    <source>
        <dbReference type="Proteomes" id="UP000030655"/>
    </source>
</evidence>
<dbReference type="AlphaFoldDB" id="A0A059F0S4"/>
<feature type="transmembrane region" description="Helical" evidence="7">
    <location>
        <begin position="260"/>
        <end position="282"/>
    </location>
</feature>
<evidence type="ECO:0000256" key="2">
    <source>
        <dbReference type="ARBA" id="ARBA00022692"/>
    </source>
</evidence>
<dbReference type="GO" id="GO:0036503">
    <property type="term" value="P:ERAD pathway"/>
    <property type="evidence" value="ECO:0007669"/>
    <property type="project" value="TreeGrafter"/>
</dbReference>
<dbReference type="Gene3D" id="3.30.40.10">
    <property type="entry name" value="Zinc/RING finger domain, C3HC4 (zinc finger)"/>
    <property type="match status" value="1"/>
</dbReference>
<evidence type="ECO:0000259" key="8">
    <source>
        <dbReference type="PROSITE" id="PS50089"/>
    </source>
</evidence>
<feature type="transmembrane region" description="Helical" evidence="7">
    <location>
        <begin position="61"/>
        <end position="82"/>
    </location>
</feature>
<dbReference type="SUPFAM" id="SSF57850">
    <property type="entry name" value="RING/U-box"/>
    <property type="match status" value="1"/>
</dbReference>
<feature type="transmembrane region" description="Helical" evidence="7">
    <location>
        <begin position="94"/>
        <end position="119"/>
    </location>
</feature>
<proteinExistence type="predicted"/>
<evidence type="ECO:0000256" key="6">
    <source>
        <dbReference type="PROSITE-ProRule" id="PRU00175"/>
    </source>
</evidence>
<dbReference type="InterPro" id="IPR040176">
    <property type="entry name" value="RNF121/RNF175"/>
</dbReference>
<dbReference type="PANTHER" id="PTHR13407:SF0">
    <property type="entry name" value="FI05221P"/>
    <property type="match status" value="1"/>
</dbReference>
<evidence type="ECO:0000313" key="9">
    <source>
        <dbReference type="EMBL" id="KCZ80546.1"/>
    </source>
</evidence>
<dbReference type="InterPro" id="IPR013083">
    <property type="entry name" value="Znf_RING/FYVE/PHD"/>
</dbReference>
<dbReference type="GO" id="GO:0061630">
    <property type="term" value="F:ubiquitin protein ligase activity"/>
    <property type="evidence" value="ECO:0007669"/>
    <property type="project" value="TreeGrafter"/>
</dbReference>
<evidence type="ECO:0000256" key="4">
    <source>
        <dbReference type="ARBA" id="ARBA00022989"/>
    </source>
</evidence>
<organism evidence="9 10">
    <name type="scientific">Anncaliia algerae PRA339</name>
    <dbReference type="NCBI Taxonomy" id="1288291"/>
    <lineage>
        <taxon>Eukaryota</taxon>
        <taxon>Fungi</taxon>
        <taxon>Fungi incertae sedis</taxon>
        <taxon>Microsporidia</taxon>
        <taxon>Tubulinosematoidea</taxon>
        <taxon>Tubulinosematidae</taxon>
        <taxon>Anncaliia</taxon>
    </lineage>
</organism>
<protein>
    <recommendedName>
        <fullName evidence="8">RING-type domain-containing protein</fullName>
    </recommendedName>
</protein>
<dbReference type="GO" id="GO:0005789">
    <property type="term" value="C:endoplasmic reticulum membrane"/>
    <property type="evidence" value="ECO:0007669"/>
    <property type="project" value="TreeGrafter"/>
</dbReference>
<dbReference type="Proteomes" id="UP000030655">
    <property type="component" value="Unassembled WGS sequence"/>
</dbReference>
<feature type="domain" description="RING-type" evidence="8">
    <location>
        <begin position="201"/>
        <end position="243"/>
    </location>
</feature>
<keyword evidence="10" id="KW-1185">Reference proteome</keyword>
<reference evidence="10" key="1">
    <citation type="submission" date="2013-02" db="EMBL/GenBank/DDBJ databases">
        <authorList>
            <consortium name="The Broad Institute Genome Sequencing Platform"/>
            <person name="Cuomo C."/>
            <person name="Becnel J."/>
            <person name="Sanscrainte N."/>
            <person name="Walker B."/>
            <person name="Young S.K."/>
            <person name="Zeng Q."/>
            <person name="Gargeya S."/>
            <person name="Fitzgerald M."/>
            <person name="Haas B."/>
            <person name="Abouelleil A."/>
            <person name="Alvarado L."/>
            <person name="Arachchi H.M."/>
            <person name="Berlin A.M."/>
            <person name="Chapman S.B."/>
            <person name="Dewar J."/>
            <person name="Goldberg J."/>
            <person name="Griggs A."/>
            <person name="Gujja S."/>
            <person name="Hansen M."/>
            <person name="Howarth C."/>
            <person name="Imamovic A."/>
            <person name="Larimer J."/>
            <person name="McCowan C."/>
            <person name="Murphy C."/>
            <person name="Neiman D."/>
            <person name="Pearson M."/>
            <person name="Priest M."/>
            <person name="Roberts A."/>
            <person name="Saif S."/>
            <person name="Shea T."/>
            <person name="Sisk P."/>
            <person name="Sykes S."/>
            <person name="Wortman J."/>
            <person name="Nusbaum C."/>
            <person name="Birren B."/>
        </authorList>
    </citation>
    <scope>NUCLEOTIDE SEQUENCE [LARGE SCALE GENOMIC DNA]</scope>
    <source>
        <strain evidence="10">PRA339</strain>
    </source>
</reference>
<dbReference type="InterPro" id="IPR001841">
    <property type="entry name" value="Znf_RING"/>
</dbReference>
<reference evidence="9 10" key="2">
    <citation type="submission" date="2014-03" db="EMBL/GenBank/DDBJ databases">
        <title>The Genome Sequence of Anncaliia algerae insect isolate PRA339.</title>
        <authorList>
            <consortium name="The Broad Institute Genome Sequencing Platform"/>
            <consortium name="The Broad Institute Genome Sequencing Center for Infectious Disease"/>
            <person name="Cuomo C."/>
            <person name="Becnel J."/>
            <person name="Sanscrainte N."/>
            <person name="Walker B."/>
            <person name="Young S.K."/>
            <person name="Zeng Q."/>
            <person name="Gargeya S."/>
            <person name="Fitzgerald M."/>
            <person name="Haas B."/>
            <person name="Abouelleil A."/>
            <person name="Alvarado L."/>
            <person name="Arachchi H.M."/>
            <person name="Berlin A.M."/>
            <person name="Chapman S.B."/>
            <person name="Dewar J."/>
            <person name="Goldberg J."/>
            <person name="Griggs A."/>
            <person name="Gujja S."/>
            <person name="Hansen M."/>
            <person name="Howarth C."/>
            <person name="Imamovic A."/>
            <person name="Larimer J."/>
            <person name="McCowan C."/>
            <person name="Murphy C."/>
            <person name="Neiman D."/>
            <person name="Pearson M."/>
            <person name="Priest M."/>
            <person name="Roberts A."/>
            <person name="Saif S."/>
            <person name="Shea T."/>
            <person name="Sisk P."/>
            <person name="Sykes S."/>
            <person name="Wortman J."/>
            <person name="Nusbaum C."/>
            <person name="Birren B."/>
        </authorList>
    </citation>
    <scope>NUCLEOTIDE SEQUENCE [LARGE SCALE GENOMIC DNA]</scope>
    <source>
        <strain evidence="9 10">PRA339</strain>
    </source>
</reference>
<dbReference type="VEuPathDB" id="MicrosporidiaDB:H312_02058"/>
<dbReference type="PANTHER" id="PTHR13407">
    <property type="entry name" value="RNF121 PROTEIN"/>
    <property type="match status" value="1"/>
</dbReference>
<evidence type="ECO:0000256" key="3">
    <source>
        <dbReference type="ARBA" id="ARBA00022723"/>
    </source>
</evidence>
<accession>A0A059F0S4</accession>
<keyword evidence="6" id="KW-0863">Zinc-finger</keyword>
<evidence type="ECO:0000256" key="7">
    <source>
        <dbReference type="SAM" id="Phobius"/>
    </source>
</evidence>
<dbReference type="GO" id="GO:0000139">
    <property type="term" value="C:Golgi membrane"/>
    <property type="evidence" value="ECO:0007669"/>
    <property type="project" value="TreeGrafter"/>
</dbReference>
<dbReference type="SMART" id="SM00184">
    <property type="entry name" value="RING"/>
    <property type="match status" value="1"/>
</dbReference>
<dbReference type="PROSITE" id="PS50089">
    <property type="entry name" value="ZF_RING_2"/>
    <property type="match status" value="1"/>
</dbReference>